<keyword evidence="1" id="KW-0963">Cytoplasm</keyword>
<dbReference type="SUPFAM" id="SSF158710">
    <property type="entry name" value="PSPTO4464-like"/>
    <property type="match status" value="1"/>
</dbReference>
<evidence type="ECO:0000256" key="3">
    <source>
        <dbReference type="ARBA" id="ARBA00022730"/>
    </source>
</evidence>
<organism evidence="6 7">
    <name type="scientific">Limnobacter thiooxidans</name>
    <dbReference type="NCBI Taxonomy" id="131080"/>
    <lineage>
        <taxon>Bacteria</taxon>
        <taxon>Pseudomonadati</taxon>
        <taxon>Pseudomonadota</taxon>
        <taxon>Betaproteobacteria</taxon>
        <taxon>Burkholderiales</taxon>
        <taxon>Burkholderiaceae</taxon>
        <taxon>Limnobacter</taxon>
    </lineage>
</organism>
<evidence type="ECO:0000256" key="2">
    <source>
        <dbReference type="ARBA" id="ARBA00022517"/>
    </source>
</evidence>
<sequence>MLPKMANIQPMEPENENQGEFGEYDRPSKSAVKRDMLALQDLGKTLCEMPYDKVKRAPIGERLLIEIAEFHKCKSFGAKKRQMQFIGKLMRDEEHEEVQAWVNGETVEQKLKVLHLHAAEQWRDRLIEEPGLLATFIESYPAAARENLNPIIRQAVQERAAKKAPRNFRQLFQIIYRLIEEKAEADET</sequence>
<dbReference type="AlphaFoldDB" id="A0AA86JFQ7"/>
<dbReference type="GO" id="GO:0042254">
    <property type="term" value="P:ribosome biogenesis"/>
    <property type="evidence" value="ECO:0007669"/>
    <property type="project" value="UniProtKB-KW"/>
</dbReference>
<gene>
    <name evidence="6" type="primary">yjgA</name>
    <name evidence="6" type="ORF">RGQ30_16520</name>
</gene>
<name>A0AA86JFQ7_9BURK</name>
<feature type="region of interest" description="Disordered" evidence="5">
    <location>
        <begin position="1"/>
        <end position="28"/>
    </location>
</feature>
<dbReference type="PIRSF" id="PIRSF016183">
    <property type="entry name" value="UCP016183"/>
    <property type="match status" value="1"/>
</dbReference>
<evidence type="ECO:0000256" key="5">
    <source>
        <dbReference type="SAM" id="MobiDB-lite"/>
    </source>
</evidence>
<dbReference type="EMBL" id="AP028947">
    <property type="protein sequence ID" value="BET26151.1"/>
    <property type="molecule type" value="Genomic_DNA"/>
</dbReference>
<dbReference type="KEGG" id="lto:RGQ30_16520"/>
<dbReference type="NCBIfam" id="NF003593">
    <property type="entry name" value="PRK05255.1-1"/>
    <property type="match status" value="1"/>
</dbReference>
<reference evidence="6 7" key="1">
    <citation type="submission" date="2023-10" db="EMBL/GenBank/DDBJ databases">
        <title>Complete Genome Sequence of Limnobacter thiooxidans CS-K2T, Isolated from freshwater lake sediments in Bavaria, Germany.</title>
        <authorList>
            <person name="Naruki M."/>
            <person name="Watanabe A."/>
            <person name="Warashina T."/>
            <person name="Morita T."/>
            <person name="Arakawa K."/>
        </authorList>
    </citation>
    <scope>NUCLEOTIDE SEQUENCE [LARGE SCALE GENOMIC DNA]</scope>
    <source>
        <strain evidence="6 7">CS-K2</strain>
    </source>
</reference>
<protein>
    <submittedName>
        <fullName evidence="6">Ribosome biogenesis factor YjgA</fullName>
    </submittedName>
</protein>
<proteinExistence type="predicted"/>
<keyword evidence="3" id="KW-0699">rRNA-binding</keyword>
<dbReference type="InterPro" id="IPR023153">
    <property type="entry name" value="DarP_sf"/>
</dbReference>
<keyword evidence="7" id="KW-1185">Reference proteome</keyword>
<dbReference type="InterPro" id="IPR006839">
    <property type="entry name" value="DarP"/>
</dbReference>
<dbReference type="PANTHER" id="PTHR38101">
    <property type="entry name" value="UPF0307 PROTEIN YJGA"/>
    <property type="match status" value="1"/>
</dbReference>
<evidence type="ECO:0000313" key="6">
    <source>
        <dbReference type="EMBL" id="BET26151.1"/>
    </source>
</evidence>
<dbReference type="GO" id="GO:0019843">
    <property type="term" value="F:rRNA binding"/>
    <property type="evidence" value="ECO:0007669"/>
    <property type="project" value="UniProtKB-KW"/>
</dbReference>
<evidence type="ECO:0000256" key="4">
    <source>
        <dbReference type="ARBA" id="ARBA00022884"/>
    </source>
</evidence>
<keyword evidence="2" id="KW-0690">Ribosome biogenesis</keyword>
<dbReference type="CDD" id="cd16331">
    <property type="entry name" value="YjgA-like"/>
    <property type="match status" value="1"/>
</dbReference>
<keyword evidence="4" id="KW-0694">RNA-binding</keyword>
<dbReference type="Pfam" id="PF04751">
    <property type="entry name" value="DarP"/>
    <property type="match status" value="1"/>
</dbReference>
<dbReference type="PANTHER" id="PTHR38101:SF1">
    <property type="entry name" value="UPF0307 PROTEIN YJGA"/>
    <property type="match status" value="1"/>
</dbReference>
<dbReference type="GO" id="GO:0005829">
    <property type="term" value="C:cytosol"/>
    <property type="evidence" value="ECO:0007669"/>
    <property type="project" value="TreeGrafter"/>
</dbReference>
<accession>A0AA86JFQ7</accession>
<evidence type="ECO:0000313" key="7">
    <source>
        <dbReference type="Proteomes" id="UP001329151"/>
    </source>
</evidence>
<evidence type="ECO:0000256" key="1">
    <source>
        <dbReference type="ARBA" id="ARBA00022490"/>
    </source>
</evidence>
<dbReference type="Proteomes" id="UP001329151">
    <property type="component" value="Chromosome"/>
</dbReference>
<dbReference type="Gene3D" id="1.10.60.30">
    <property type="entry name" value="PSPTO4464-like domains"/>
    <property type="match status" value="2"/>
</dbReference>